<dbReference type="FunFam" id="3.30.565.10:FF:000010">
    <property type="entry name" value="Sensor histidine kinase RcsC"/>
    <property type="match status" value="1"/>
</dbReference>
<dbReference type="AlphaFoldDB" id="A0A2G5K1Y1"/>
<dbReference type="Pfam" id="PF00512">
    <property type="entry name" value="HisKA"/>
    <property type="match status" value="1"/>
</dbReference>
<dbReference type="GO" id="GO:0000155">
    <property type="term" value="F:phosphorelay sensor kinase activity"/>
    <property type="evidence" value="ECO:0007669"/>
    <property type="project" value="InterPro"/>
</dbReference>
<evidence type="ECO:0000256" key="1">
    <source>
        <dbReference type="ARBA" id="ARBA00000085"/>
    </source>
</evidence>
<evidence type="ECO:0000256" key="11">
    <source>
        <dbReference type="PROSITE-ProRule" id="PRU00169"/>
    </source>
</evidence>
<proteinExistence type="predicted"/>
<evidence type="ECO:0000259" key="13">
    <source>
        <dbReference type="PROSITE" id="PS50109"/>
    </source>
</evidence>
<dbReference type="CDD" id="cd16922">
    <property type="entry name" value="HATPase_EvgS-ArcB-TorS-like"/>
    <property type="match status" value="1"/>
</dbReference>
<feature type="modified residue" description="4-aspartylphosphate" evidence="11">
    <location>
        <position position="523"/>
    </location>
</feature>
<keyword evidence="3 11" id="KW-0597">Phosphoprotein</keyword>
<feature type="domain" description="Response regulatory" evidence="14">
    <location>
        <begin position="473"/>
        <end position="590"/>
    </location>
</feature>
<evidence type="ECO:0000256" key="7">
    <source>
        <dbReference type="ARBA" id="ARBA00022840"/>
    </source>
</evidence>
<dbReference type="InterPro" id="IPR036890">
    <property type="entry name" value="HATPase_C_sf"/>
</dbReference>
<dbReference type="CDD" id="cd00082">
    <property type="entry name" value="HisKA"/>
    <property type="match status" value="1"/>
</dbReference>
<evidence type="ECO:0000313" key="15">
    <source>
        <dbReference type="EMBL" id="PIB23546.1"/>
    </source>
</evidence>
<sequence>MSLLLAAIFIGFIAGEWERRVATSQLQDNLARQADLTVSLMNGLMLEAIIVEDIPLINTALEQAVTRIPTLLAITVFDETGQKITKFPLANIPFNDDMTKFDQAVTFEGEKFGSMEIFWSTREGKIAVAKKVQQMHRIMTLTIFCLAALILFLVSRMAMRPLSIVHQRMQATIAREVEIDLKLPRYAAQEFKELDGSVGMLELVLSERDDREKALSHAMDRANAASEAKSEFLATMSHEIRTPMNGVIGMAELLQETKLSRIQRDYVETISSSGASLMNIINDILDFSKIEAGRLELFDEAFVLETLTNEVIRTVLPTAAKKNIETILRIDPDLPARFIGDKNRIRQILLNVIGNAVKFTAKGHVTVQISGQSNGELTNLTIVVKDTGVGIPEHKLDVIFDAFQQVDGAKNRAHDGTGLGLAITHRLIQKMNGDVQVTSDVGVGTEFQITLPLTISDQVVERTMPINHVENKKILIVDDLEINCQILSERLRTIGFESTSYTSAREAVEKLQSENNFDLAILDYRMPEMTGYELACKISEIPDHAKLPIIILSSADDCSTLSDARKRQIQDVLLKPVEIDVLRKSILGLLSAPQKKQAIKKSVEQRNQVKMPHTAIVSSPIFLYH</sequence>
<dbReference type="InterPro" id="IPR005467">
    <property type="entry name" value="His_kinase_dom"/>
</dbReference>
<dbReference type="SUPFAM" id="SSF55874">
    <property type="entry name" value="ATPase domain of HSP90 chaperone/DNA topoisomerase II/histidine kinase"/>
    <property type="match status" value="1"/>
</dbReference>
<keyword evidence="6" id="KW-0418">Kinase</keyword>
<comment type="catalytic activity">
    <reaction evidence="1">
        <text>ATP + protein L-histidine = ADP + protein N-phospho-L-histidine.</text>
        <dbReference type="EC" id="2.7.13.3"/>
    </reaction>
</comment>
<organism evidence="15 16">
    <name type="scientific">Paramylibacter kogurei</name>
    <dbReference type="NCBI Taxonomy" id="1889778"/>
    <lineage>
        <taxon>Bacteria</taxon>
        <taxon>Pseudomonadati</taxon>
        <taxon>Pseudomonadota</taxon>
        <taxon>Alphaproteobacteria</taxon>
        <taxon>Rhodobacterales</taxon>
        <taxon>Paracoccaceae</taxon>
        <taxon>Paramylibacter</taxon>
    </lineage>
</organism>
<dbReference type="PROSITE" id="PS50110">
    <property type="entry name" value="RESPONSE_REGULATORY"/>
    <property type="match status" value="1"/>
</dbReference>
<dbReference type="InterPro" id="IPR001789">
    <property type="entry name" value="Sig_transdc_resp-reg_receiver"/>
</dbReference>
<keyword evidence="16" id="KW-1185">Reference proteome</keyword>
<dbReference type="SMART" id="SM00387">
    <property type="entry name" value="HATPase_c"/>
    <property type="match status" value="1"/>
</dbReference>
<dbReference type="EC" id="2.7.13.3" evidence="2"/>
<dbReference type="InterPro" id="IPR011006">
    <property type="entry name" value="CheY-like_superfamily"/>
</dbReference>
<dbReference type="EMBL" id="MDGM01000013">
    <property type="protein sequence ID" value="PIB23546.1"/>
    <property type="molecule type" value="Genomic_DNA"/>
</dbReference>
<keyword evidence="4" id="KW-0808">Transferase</keyword>
<keyword evidence="12" id="KW-1133">Transmembrane helix</keyword>
<keyword evidence="8" id="KW-0902">Two-component regulatory system</keyword>
<evidence type="ECO:0000256" key="4">
    <source>
        <dbReference type="ARBA" id="ARBA00022679"/>
    </source>
</evidence>
<keyword evidence="7" id="KW-0067">ATP-binding</keyword>
<evidence type="ECO:0000256" key="10">
    <source>
        <dbReference type="ARBA" id="ARBA00068150"/>
    </source>
</evidence>
<dbReference type="InterPro" id="IPR003661">
    <property type="entry name" value="HisK_dim/P_dom"/>
</dbReference>
<evidence type="ECO:0000256" key="3">
    <source>
        <dbReference type="ARBA" id="ARBA00022553"/>
    </source>
</evidence>
<evidence type="ECO:0000259" key="14">
    <source>
        <dbReference type="PROSITE" id="PS50110"/>
    </source>
</evidence>
<evidence type="ECO:0000256" key="5">
    <source>
        <dbReference type="ARBA" id="ARBA00022741"/>
    </source>
</evidence>
<evidence type="ECO:0000256" key="6">
    <source>
        <dbReference type="ARBA" id="ARBA00022777"/>
    </source>
</evidence>
<feature type="domain" description="Histidine kinase" evidence="13">
    <location>
        <begin position="235"/>
        <end position="455"/>
    </location>
</feature>
<dbReference type="Gene3D" id="3.40.50.2300">
    <property type="match status" value="1"/>
</dbReference>
<dbReference type="InterPro" id="IPR004358">
    <property type="entry name" value="Sig_transdc_His_kin-like_C"/>
</dbReference>
<dbReference type="InterPro" id="IPR036097">
    <property type="entry name" value="HisK_dim/P_sf"/>
</dbReference>
<dbReference type="SUPFAM" id="SSF52172">
    <property type="entry name" value="CheY-like"/>
    <property type="match status" value="1"/>
</dbReference>
<evidence type="ECO:0000256" key="12">
    <source>
        <dbReference type="SAM" id="Phobius"/>
    </source>
</evidence>
<dbReference type="PANTHER" id="PTHR45339:SF1">
    <property type="entry name" value="HYBRID SIGNAL TRANSDUCTION HISTIDINE KINASE J"/>
    <property type="match status" value="1"/>
</dbReference>
<dbReference type="PROSITE" id="PS50109">
    <property type="entry name" value="HIS_KIN"/>
    <property type="match status" value="1"/>
</dbReference>
<dbReference type="Pfam" id="PF02518">
    <property type="entry name" value="HATPase_c"/>
    <property type="match status" value="1"/>
</dbReference>
<feature type="transmembrane region" description="Helical" evidence="12">
    <location>
        <begin position="138"/>
        <end position="159"/>
    </location>
</feature>
<comment type="subunit">
    <text evidence="9">At low DSF concentrations, interacts with RpfF.</text>
</comment>
<keyword evidence="5" id="KW-0547">Nucleotide-binding</keyword>
<evidence type="ECO:0000256" key="2">
    <source>
        <dbReference type="ARBA" id="ARBA00012438"/>
    </source>
</evidence>
<name>A0A2G5K1Y1_9RHOB</name>
<dbReference type="SMART" id="SM00448">
    <property type="entry name" value="REC"/>
    <property type="match status" value="1"/>
</dbReference>
<keyword evidence="12" id="KW-0812">Transmembrane</keyword>
<dbReference type="Proteomes" id="UP000231516">
    <property type="component" value="Unassembled WGS sequence"/>
</dbReference>
<dbReference type="Gene3D" id="1.10.287.130">
    <property type="match status" value="1"/>
</dbReference>
<dbReference type="FunFam" id="1.10.287.130:FF:000002">
    <property type="entry name" value="Two-component osmosensing histidine kinase"/>
    <property type="match status" value="1"/>
</dbReference>
<reference evidence="15 16" key="1">
    <citation type="submission" date="2016-08" db="EMBL/GenBank/DDBJ databases">
        <title>Draft genome of Amylibacter sp. strain 4G11.</title>
        <authorList>
            <person name="Wong S.-K."/>
            <person name="Hamasaki K."/>
            <person name="Yoshizawa S."/>
        </authorList>
    </citation>
    <scope>NUCLEOTIDE SEQUENCE [LARGE SCALE GENOMIC DNA]</scope>
    <source>
        <strain evidence="15 16">4G11</strain>
    </source>
</reference>
<dbReference type="PANTHER" id="PTHR45339">
    <property type="entry name" value="HYBRID SIGNAL TRANSDUCTION HISTIDINE KINASE J"/>
    <property type="match status" value="1"/>
</dbReference>
<protein>
    <recommendedName>
        <fullName evidence="10">Sensory/regulatory protein RpfC</fullName>
        <ecNumber evidence="2">2.7.13.3</ecNumber>
    </recommendedName>
</protein>
<comment type="caution">
    <text evidence="15">The sequence shown here is derived from an EMBL/GenBank/DDBJ whole genome shotgun (WGS) entry which is preliminary data.</text>
</comment>
<dbReference type="SMART" id="SM00388">
    <property type="entry name" value="HisKA"/>
    <property type="match status" value="1"/>
</dbReference>
<dbReference type="Pfam" id="PF00072">
    <property type="entry name" value="Response_reg"/>
    <property type="match status" value="1"/>
</dbReference>
<evidence type="ECO:0000256" key="8">
    <source>
        <dbReference type="ARBA" id="ARBA00023012"/>
    </source>
</evidence>
<dbReference type="InterPro" id="IPR003594">
    <property type="entry name" value="HATPase_dom"/>
</dbReference>
<accession>A0A2G5K1Y1</accession>
<gene>
    <name evidence="15" type="ORF">BFP76_08400</name>
</gene>
<evidence type="ECO:0000256" key="9">
    <source>
        <dbReference type="ARBA" id="ARBA00064003"/>
    </source>
</evidence>
<dbReference type="GO" id="GO:0005524">
    <property type="term" value="F:ATP binding"/>
    <property type="evidence" value="ECO:0007669"/>
    <property type="project" value="UniProtKB-KW"/>
</dbReference>
<dbReference type="PRINTS" id="PR00344">
    <property type="entry name" value="BCTRLSENSOR"/>
</dbReference>
<dbReference type="Gene3D" id="3.30.565.10">
    <property type="entry name" value="Histidine kinase-like ATPase, C-terminal domain"/>
    <property type="match status" value="1"/>
</dbReference>
<keyword evidence="12" id="KW-0472">Membrane</keyword>
<evidence type="ECO:0000313" key="16">
    <source>
        <dbReference type="Proteomes" id="UP000231516"/>
    </source>
</evidence>
<dbReference type="SUPFAM" id="SSF47384">
    <property type="entry name" value="Homodimeric domain of signal transducing histidine kinase"/>
    <property type="match status" value="1"/>
</dbReference>
<dbReference type="CDD" id="cd17546">
    <property type="entry name" value="REC_hyHK_CKI1_RcsC-like"/>
    <property type="match status" value="1"/>
</dbReference>